<evidence type="ECO:0000256" key="7">
    <source>
        <dbReference type="ARBA" id="ARBA00023136"/>
    </source>
</evidence>
<dbReference type="SUPFAM" id="SSF103473">
    <property type="entry name" value="MFS general substrate transporter"/>
    <property type="match status" value="1"/>
</dbReference>
<dbReference type="EMBL" id="JAUSVV010000007">
    <property type="protein sequence ID" value="MDQ0443634.1"/>
    <property type="molecule type" value="Genomic_DNA"/>
</dbReference>
<keyword evidence="3" id="KW-1003">Cell membrane</keyword>
<evidence type="ECO:0000256" key="6">
    <source>
        <dbReference type="ARBA" id="ARBA00022989"/>
    </source>
</evidence>
<evidence type="ECO:0000313" key="11">
    <source>
        <dbReference type="Proteomes" id="UP001236369"/>
    </source>
</evidence>
<dbReference type="PANTHER" id="PTHR23522:SF10">
    <property type="entry name" value="3-PHENYLPROPIONIC ACID TRANSPORTER-RELATED"/>
    <property type="match status" value="1"/>
</dbReference>
<evidence type="ECO:0000256" key="8">
    <source>
        <dbReference type="SAM" id="Phobius"/>
    </source>
</evidence>
<organism evidence="10 11">
    <name type="scientific">Methylobacterium persicinum</name>
    <dbReference type="NCBI Taxonomy" id="374426"/>
    <lineage>
        <taxon>Bacteria</taxon>
        <taxon>Pseudomonadati</taxon>
        <taxon>Pseudomonadota</taxon>
        <taxon>Alphaproteobacteria</taxon>
        <taxon>Hyphomicrobiales</taxon>
        <taxon>Methylobacteriaceae</taxon>
        <taxon>Methylobacterium</taxon>
    </lineage>
</organism>
<dbReference type="InterPro" id="IPR026032">
    <property type="entry name" value="HcaT-like"/>
</dbReference>
<feature type="transmembrane region" description="Helical" evidence="8">
    <location>
        <begin position="313"/>
        <end position="333"/>
    </location>
</feature>
<keyword evidence="7 8" id="KW-0472">Membrane</keyword>
<feature type="transmembrane region" description="Helical" evidence="8">
    <location>
        <begin position="145"/>
        <end position="164"/>
    </location>
</feature>
<sequence length="397" mass="40142">MDARTEAKTPWTRVLAGSFPAFVLLQGSLFAAYGTESPFLPSFLAERGLTPGEIGVALAAGTLMRLAAGPVAGHLADRYDATRAVLGIAAAASGLISFAYLAGYGFWPLLAVSVLHASAIAALAPLADTLALAAAKREGTFAYGWVRGAGSAAFVVGTLFSGLLVARAGLASIIVSSGLLFLVMAAATTRVPAAPPPEGLPSLGLGGIRELLALGPFRRLLVVGALVIGSHALNDGFAVIRWRGAGLGPSAISLLWAEAVASEVFVFVLAGPWLLGRLGIARSALLAAGAGALRWSAMATTTSAPILAVVQPMHGLTFALLHLAAMRLIVGVVPERLWATAQTFYGTFGLGVASAVLTAAGGLLYGAFGAGAFWVMVALCGVAMAFAPGLRAADAPA</sequence>
<keyword evidence="4" id="KW-0997">Cell inner membrane</keyword>
<keyword evidence="2" id="KW-0813">Transport</keyword>
<comment type="caution">
    <text evidence="10">The sequence shown here is derived from an EMBL/GenBank/DDBJ whole genome shotgun (WGS) entry which is preliminary data.</text>
</comment>
<feature type="transmembrane region" description="Helical" evidence="8">
    <location>
        <begin position="170"/>
        <end position="191"/>
    </location>
</feature>
<feature type="transmembrane region" description="Helical" evidence="8">
    <location>
        <begin position="211"/>
        <end position="233"/>
    </location>
</feature>
<accession>A0ABU0HMS6</accession>
<evidence type="ECO:0000256" key="4">
    <source>
        <dbReference type="ARBA" id="ARBA00022519"/>
    </source>
</evidence>
<keyword evidence="6 8" id="KW-1133">Transmembrane helix</keyword>
<reference evidence="10 11" key="1">
    <citation type="submission" date="2023-07" db="EMBL/GenBank/DDBJ databases">
        <title>Genomic Encyclopedia of Type Strains, Phase IV (KMG-IV): sequencing the most valuable type-strain genomes for metagenomic binning, comparative biology and taxonomic classification.</title>
        <authorList>
            <person name="Goeker M."/>
        </authorList>
    </citation>
    <scope>NUCLEOTIDE SEQUENCE [LARGE SCALE GENOMIC DNA]</scope>
    <source>
        <strain evidence="10 11">DSM 19562</strain>
    </source>
</reference>
<evidence type="ECO:0000256" key="1">
    <source>
        <dbReference type="ARBA" id="ARBA00004429"/>
    </source>
</evidence>
<gene>
    <name evidence="10" type="ORF">QO016_003139</name>
</gene>
<feature type="transmembrane region" description="Helical" evidence="8">
    <location>
        <begin position="253"/>
        <end position="275"/>
    </location>
</feature>
<dbReference type="RefSeq" id="WP_238247667.1">
    <property type="nucleotide sequence ID" value="NZ_BPQX01000012.1"/>
</dbReference>
<name>A0ABU0HMS6_9HYPH</name>
<dbReference type="Pfam" id="PF12832">
    <property type="entry name" value="MFS_1_like"/>
    <property type="match status" value="1"/>
</dbReference>
<proteinExistence type="predicted"/>
<comment type="subcellular location">
    <subcellularLocation>
        <location evidence="1">Cell inner membrane</location>
        <topology evidence="1">Multi-pass membrane protein</topology>
    </subcellularLocation>
</comment>
<keyword evidence="11" id="KW-1185">Reference proteome</keyword>
<dbReference type="NCBIfam" id="NF037955">
    <property type="entry name" value="mfs"/>
    <property type="match status" value="1"/>
</dbReference>
<dbReference type="InterPro" id="IPR036259">
    <property type="entry name" value="MFS_trans_sf"/>
</dbReference>
<dbReference type="Proteomes" id="UP001236369">
    <property type="component" value="Unassembled WGS sequence"/>
</dbReference>
<evidence type="ECO:0000256" key="2">
    <source>
        <dbReference type="ARBA" id="ARBA00022448"/>
    </source>
</evidence>
<evidence type="ECO:0000256" key="5">
    <source>
        <dbReference type="ARBA" id="ARBA00022692"/>
    </source>
</evidence>
<feature type="transmembrane region" description="Helical" evidence="8">
    <location>
        <begin position="371"/>
        <end position="390"/>
    </location>
</feature>
<evidence type="ECO:0000256" key="3">
    <source>
        <dbReference type="ARBA" id="ARBA00022475"/>
    </source>
</evidence>
<evidence type="ECO:0000313" key="10">
    <source>
        <dbReference type="EMBL" id="MDQ0443634.1"/>
    </source>
</evidence>
<feature type="domain" description="Major facilitator superfamily associated" evidence="9">
    <location>
        <begin position="29"/>
        <end position="374"/>
    </location>
</feature>
<keyword evidence="5 8" id="KW-0812">Transmembrane</keyword>
<protein>
    <submittedName>
        <fullName evidence="10">PPP family 3-phenylpropionic acid transporter</fullName>
    </submittedName>
</protein>
<dbReference type="Gene3D" id="1.20.1250.20">
    <property type="entry name" value="MFS general substrate transporter like domains"/>
    <property type="match status" value="2"/>
</dbReference>
<dbReference type="InterPro" id="IPR024989">
    <property type="entry name" value="MFS_assoc_dom"/>
</dbReference>
<feature type="transmembrane region" description="Helical" evidence="8">
    <location>
        <begin position="84"/>
        <end position="103"/>
    </location>
</feature>
<evidence type="ECO:0000259" key="9">
    <source>
        <dbReference type="Pfam" id="PF12832"/>
    </source>
</evidence>
<feature type="transmembrane region" description="Helical" evidence="8">
    <location>
        <begin position="54"/>
        <end position="72"/>
    </location>
</feature>
<dbReference type="PIRSF" id="PIRSF004925">
    <property type="entry name" value="HcaT"/>
    <property type="match status" value="1"/>
</dbReference>
<feature type="transmembrane region" description="Helical" evidence="8">
    <location>
        <begin position="12"/>
        <end position="34"/>
    </location>
</feature>
<feature type="transmembrane region" description="Helical" evidence="8">
    <location>
        <begin position="345"/>
        <end position="365"/>
    </location>
</feature>
<dbReference type="PANTHER" id="PTHR23522">
    <property type="entry name" value="BLL5896 PROTEIN"/>
    <property type="match status" value="1"/>
</dbReference>